<accession>A0A8J4E569</accession>
<name>A0A8J4E569_9ACTN</name>
<dbReference type="RefSeq" id="WP_239152148.1">
    <property type="nucleotide sequence ID" value="NZ_BOPG01000048.1"/>
</dbReference>
<evidence type="ECO:0000256" key="1">
    <source>
        <dbReference type="SAM" id="MobiDB-lite"/>
    </source>
</evidence>
<evidence type="ECO:0000313" key="3">
    <source>
        <dbReference type="Proteomes" id="UP000612585"/>
    </source>
</evidence>
<feature type="region of interest" description="Disordered" evidence="1">
    <location>
        <begin position="1"/>
        <end position="92"/>
    </location>
</feature>
<dbReference type="Proteomes" id="UP000612585">
    <property type="component" value="Unassembled WGS sequence"/>
</dbReference>
<feature type="compositionally biased region" description="Low complexity" evidence="1">
    <location>
        <begin position="37"/>
        <end position="66"/>
    </location>
</feature>
<protein>
    <submittedName>
        <fullName evidence="2">Uncharacterized protein</fullName>
    </submittedName>
</protein>
<comment type="caution">
    <text evidence="2">The sequence shown here is derived from an EMBL/GenBank/DDBJ whole genome shotgun (WGS) entry which is preliminary data.</text>
</comment>
<reference evidence="2" key="1">
    <citation type="submission" date="2021-01" db="EMBL/GenBank/DDBJ databases">
        <title>Whole genome shotgun sequence of Virgisporangium aurantiacum NBRC 16421.</title>
        <authorList>
            <person name="Komaki H."/>
            <person name="Tamura T."/>
        </authorList>
    </citation>
    <scope>NUCLEOTIDE SEQUENCE</scope>
    <source>
        <strain evidence="2">NBRC 16421</strain>
    </source>
</reference>
<dbReference type="EMBL" id="BOPG01000048">
    <property type="protein sequence ID" value="GIJ59622.1"/>
    <property type="molecule type" value="Genomic_DNA"/>
</dbReference>
<evidence type="ECO:0000313" key="2">
    <source>
        <dbReference type="EMBL" id="GIJ59622.1"/>
    </source>
</evidence>
<keyword evidence="3" id="KW-1185">Reference proteome</keyword>
<proteinExistence type="predicted"/>
<sequence>MAKTEDRFAGQLGYRPRGALDGGSLPAGRPTNGATRNGSTLNGSSLSNPLDPGPLGRPLDGAGLADNPIASTLTEPKLADPDPSESDLSFRDPANLISSDSWLESAGKDVVDHPLLRGLLLELPPKGSTMQVQWLDRWFEAARSILELLYRFEGKRD</sequence>
<organism evidence="2 3">
    <name type="scientific">Virgisporangium aurantiacum</name>
    <dbReference type="NCBI Taxonomy" id="175570"/>
    <lineage>
        <taxon>Bacteria</taxon>
        <taxon>Bacillati</taxon>
        <taxon>Actinomycetota</taxon>
        <taxon>Actinomycetes</taxon>
        <taxon>Micromonosporales</taxon>
        <taxon>Micromonosporaceae</taxon>
        <taxon>Virgisporangium</taxon>
    </lineage>
</organism>
<gene>
    <name evidence="2" type="ORF">Vau01_071380</name>
</gene>
<dbReference type="AlphaFoldDB" id="A0A8J4E569"/>